<comment type="subunit">
    <text evidence="6">Part of the 30S ribosomal subunit.</text>
</comment>
<evidence type="ECO:0000256" key="4">
    <source>
        <dbReference type="ARBA" id="ARBA00022980"/>
    </source>
</evidence>
<keyword evidence="5 6" id="KW-0687">Ribonucleoprotein</keyword>
<keyword evidence="2 6" id="KW-0699">rRNA-binding</keyword>
<organism evidence="9 10">
    <name type="scientific">candidate division WOR-1 bacterium RIFOXYC2_FULL_46_14</name>
    <dbReference type="NCBI Taxonomy" id="1802587"/>
    <lineage>
        <taxon>Bacteria</taxon>
        <taxon>Bacillati</taxon>
        <taxon>Saganbacteria</taxon>
    </lineage>
</organism>
<reference evidence="9 10" key="1">
    <citation type="journal article" date="2016" name="Nat. Commun.">
        <title>Thousands of microbial genomes shed light on interconnected biogeochemical processes in an aquifer system.</title>
        <authorList>
            <person name="Anantharaman K."/>
            <person name="Brown C.T."/>
            <person name="Hug L.A."/>
            <person name="Sharon I."/>
            <person name="Castelle C.J."/>
            <person name="Probst A.J."/>
            <person name="Thomas B.C."/>
            <person name="Singh A."/>
            <person name="Wilkins M.J."/>
            <person name="Karaoz U."/>
            <person name="Brodie E.L."/>
            <person name="Williams K.H."/>
            <person name="Hubbard S.S."/>
            <person name="Banfield J.F."/>
        </authorList>
    </citation>
    <scope>NUCLEOTIDE SEQUENCE [LARGE SCALE GENOMIC DNA]</scope>
</reference>
<comment type="caution">
    <text evidence="9">The sequence shown here is derived from an EMBL/GenBank/DDBJ whole genome shotgun (WGS) entry which is preliminary data.</text>
</comment>
<evidence type="ECO:0000256" key="3">
    <source>
        <dbReference type="ARBA" id="ARBA00022884"/>
    </source>
</evidence>
<feature type="compositionally biased region" description="Basic and acidic residues" evidence="8">
    <location>
        <begin position="104"/>
        <end position="119"/>
    </location>
</feature>
<evidence type="ECO:0000256" key="1">
    <source>
        <dbReference type="ARBA" id="ARBA00010254"/>
    </source>
</evidence>
<dbReference type="AlphaFoldDB" id="A0A1F4U7L0"/>
<dbReference type="GO" id="GO:0022627">
    <property type="term" value="C:cytosolic small ribosomal subunit"/>
    <property type="evidence" value="ECO:0007669"/>
    <property type="project" value="UniProtKB-UniRule"/>
</dbReference>
<proteinExistence type="inferred from homology"/>
<evidence type="ECO:0000256" key="7">
    <source>
        <dbReference type="RuleBase" id="RU003872"/>
    </source>
</evidence>
<dbReference type="GO" id="GO:0003735">
    <property type="term" value="F:structural constituent of ribosome"/>
    <property type="evidence" value="ECO:0007669"/>
    <property type="project" value="UniProtKB-UniRule"/>
</dbReference>
<keyword evidence="3 6" id="KW-0694">RNA-binding</keyword>
<comment type="similarity">
    <text evidence="1 6 7">Belongs to the universal ribosomal protein uS17 family.</text>
</comment>
<feature type="region of interest" description="Disordered" evidence="8">
    <location>
        <begin position="94"/>
        <end position="119"/>
    </location>
</feature>
<dbReference type="PRINTS" id="PR00973">
    <property type="entry name" value="RIBOSOMALS17"/>
</dbReference>
<evidence type="ECO:0000256" key="8">
    <source>
        <dbReference type="SAM" id="MobiDB-lite"/>
    </source>
</evidence>
<dbReference type="PANTHER" id="PTHR10744:SF1">
    <property type="entry name" value="SMALL RIBOSOMAL SUBUNIT PROTEIN US17M"/>
    <property type="match status" value="1"/>
</dbReference>
<dbReference type="InterPro" id="IPR012340">
    <property type="entry name" value="NA-bd_OB-fold"/>
</dbReference>
<evidence type="ECO:0000256" key="2">
    <source>
        <dbReference type="ARBA" id="ARBA00022730"/>
    </source>
</evidence>
<dbReference type="InterPro" id="IPR000266">
    <property type="entry name" value="Ribosomal_uS17"/>
</dbReference>
<evidence type="ECO:0000313" key="10">
    <source>
        <dbReference type="Proteomes" id="UP000179242"/>
    </source>
</evidence>
<dbReference type="PANTHER" id="PTHR10744">
    <property type="entry name" value="40S RIBOSOMAL PROTEIN S11 FAMILY MEMBER"/>
    <property type="match status" value="1"/>
</dbReference>
<sequence>MEKKPIVKTRKGVVVSDRMNKTAVVRVERVFRHPLFQKTLKSYKRFKAHDPENKCKIGDVVIISETRPLSREKRWKIDQVVGFEKVIERKRPGPLHKKPVVVSTEKKEEKKDDSGPIQA</sequence>
<evidence type="ECO:0000256" key="6">
    <source>
        <dbReference type="HAMAP-Rule" id="MF_01345"/>
    </source>
</evidence>
<dbReference type="NCBIfam" id="TIGR03635">
    <property type="entry name" value="uS17_bact"/>
    <property type="match status" value="1"/>
</dbReference>
<dbReference type="Gene3D" id="2.40.50.140">
    <property type="entry name" value="Nucleic acid-binding proteins"/>
    <property type="match status" value="1"/>
</dbReference>
<dbReference type="EMBL" id="MEUJ01000004">
    <property type="protein sequence ID" value="OGC40283.1"/>
    <property type="molecule type" value="Genomic_DNA"/>
</dbReference>
<name>A0A1F4U7L0_UNCSA</name>
<dbReference type="SUPFAM" id="SSF50249">
    <property type="entry name" value="Nucleic acid-binding proteins"/>
    <property type="match status" value="1"/>
</dbReference>
<dbReference type="Proteomes" id="UP000179242">
    <property type="component" value="Unassembled WGS sequence"/>
</dbReference>
<dbReference type="Pfam" id="PF00366">
    <property type="entry name" value="Ribosomal_S17"/>
    <property type="match status" value="1"/>
</dbReference>
<protein>
    <recommendedName>
        <fullName evidence="6">Small ribosomal subunit protein uS17</fullName>
    </recommendedName>
</protein>
<gene>
    <name evidence="6" type="primary">rpsQ</name>
    <name evidence="9" type="ORF">A2438_03280</name>
</gene>
<dbReference type="InterPro" id="IPR019984">
    <property type="entry name" value="Ribosomal_uS17_bact/chlr"/>
</dbReference>
<dbReference type="HAMAP" id="MF_01345_B">
    <property type="entry name" value="Ribosomal_uS17_B"/>
    <property type="match status" value="1"/>
</dbReference>
<dbReference type="NCBIfam" id="NF004123">
    <property type="entry name" value="PRK05610.1"/>
    <property type="match status" value="1"/>
</dbReference>
<accession>A0A1F4U7L0</accession>
<evidence type="ECO:0000256" key="5">
    <source>
        <dbReference type="ARBA" id="ARBA00023274"/>
    </source>
</evidence>
<comment type="function">
    <text evidence="6">One of the primary rRNA binding proteins, it binds specifically to the 5'-end of 16S ribosomal RNA.</text>
</comment>
<dbReference type="GO" id="GO:0019843">
    <property type="term" value="F:rRNA binding"/>
    <property type="evidence" value="ECO:0007669"/>
    <property type="project" value="UniProtKB-UniRule"/>
</dbReference>
<evidence type="ECO:0000313" key="9">
    <source>
        <dbReference type="EMBL" id="OGC40283.1"/>
    </source>
</evidence>
<keyword evidence="4 6" id="KW-0689">Ribosomal protein</keyword>
<dbReference type="InterPro" id="IPR019979">
    <property type="entry name" value="Ribosomal_uS17_CS"/>
</dbReference>
<dbReference type="PROSITE" id="PS00056">
    <property type="entry name" value="RIBOSOMAL_S17"/>
    <property type="match status" value="1"/>
</dbReference>
<dbReference type="GO" id="GO:0006412">
    <property type="term" value="P:translation"/>
    <property type="evidence" value="ECO:0007669"/>
    <property type="project" value="UniProtKB-UniRule"/>
</dbReference>
<dbReference type="CDD" id="cd00364">
    <property type="entry name" value="Ribosomal_uS17"/>
    <property type="match status" value="1"/>
</dbReference>